<dbReference type="InterPro" id="IPR016181">
    <property type="entry name" value="Acyl_CoA_acyltransferase"/>
</dbReference>
<dbReference type="GO" id="GO:0016747">
    <property type="term" value="F:acyltransferase activity, transferring groups other than amino-acyl groups"/>
    <property type="evidence" value="ECO:0007669"/>
    <property type="project" value="InterPro"/>
</dbReference>
<keyword evidence="2" id="KW-1185">Reference proteome</keyword>
<name>A0A2W1H6L2_9PLEO</name>
<dbReference type="AlphaFoldDB" id="A0A2W1H6L2"/>
<sequence length="382" mass="42257">MAVVVEQYNTEWPQQFERIKADLEGYLQGVDYLSIEHVGSTSVPGLAAKPFIDVDIIVTRDNVQSVIDALIANGKLDYLGELGVVDRHAFKDPSTTTRHNIYVCVDGAPQTRNHLSLRNTLCNNPTLLSEYATTKLALAATSTNIVDYIVGKSAIIQKILQASNAFSKEDLAAIARANTKGERFGAIKTPRLLLREFVVKDEDGYYALEGDGGDGANAKYQTWFPRTRQQARQLVLENIRNHNDVPRTIYELAVETTGDDGGGGQFIGRVGARTSQANSDKLPGESTIKPVTHANLWFSFLPAYQSKGYATEAMSAFIEALKGRLQDQGKLEMEIECDPRNEAACRLADRLGFERHSLMKEGEFVKGEWVDSLRLRKVVGDV</sequence>
<evidence type="ECO:0000313" key="2">
    <source>
        <dbReference type="Proteomes" id="UP000249757"/>
    </source>
</evidence>
<dbReference type="Gene3D" id="3.40.630.30">
    <property type="match status" value="1"/>
</dbReference>
<accession>A0A2W1H6L2</accession>
<dbReference type="PANTHER" id="PTHR34822">
    <property type="entry name" value="GRPB DOMAIN PROTEIN (AFU_ORTHOLOGUE AFUA_1G01530)"/>
    <property type="match status" value="1"/>
</dbReference>
<dbReference type="EMBL" id="NRDI02000009">
    <property type="protein sequence ID" value="KAI1513461.1"/>
    <property type="molecule type" value="Genomic_DNA"/>
</dbReference>
<dbReference type="InterPro" id="IPR043519">
    <property type="entry name" value="NT_sf"/>
</dbReference>
<dbReference type="OrthoDB" id="630895at2759"/>
<dbReference type="PROSITE" id="PS51186">
    <property type="entry name" value="GNAT"/>
    <property type="match status" value="1"/>
</dbReference>
<dbReference type="PANTHER" id="PTHR34822:SF1">
    <property type="entry name" value="GRPB FAMILY PROTEIN"/>
    <property type="match status" value="1"/>
</dbReference>
<dbReference type="Proteomes" id="UP000249757">
    <property type="component" value="Unassembled WGS sequence"/>
</dbReference>
<reference evidence="2" key="1">
    <citation type="journal article" date="2022" name="Microb. Genom.">
        <title>A global pangenome for the wheat fungal pathogen Pyrenophora tritici-repentis and prediction of effector protein structural homology.</title>
        <authorList>
            <person name="Moolhuijzen P.M."/>
            <person name="See P.T."/>
            <person name="Shi G."/>
            <person name="Powell H.R."/>
            <person name="Cockram J."/>
            <person name="Jorgensen L.N."/>
            <person name="Benslimane H."/>
            <person name="Strelkov S.E."/>
            <person name="Turner J."/>
            <person name="Liu Z."/>
            <person name="Moffat C.S."/>
        </authorList>
    </citation>
    <scope>NUCLEOTIDE SEQUENCE [LARGE SCALE GENOMIC DNA]</scope>
</reference>
<dbReference type="SUPFAM" id="SSF55729">
    <property type="entry name" value="Acyl-CoA N-acyltransferases (Nat)"/>
    <property type="match status" value="1"/>
</dbReference>
<evidence type="ECO:0000313" key="1">
    <source>
        <dbReference type="EMBL" id="KAI1513461.1"/>
    </source>
</evidence>
<dbReference type="Pfam" id="PF04229">
    <property type="entry name" value="GrpB"/>
    <property type="match status" value="1"/>
</dbReference>
<protein>
    <submittedName>
        <fullName evidence="1">Arabinogalactan endo-1,4-beta-galactosidase</fullName>
    </submittedName>
</protein>
<dbReference type="SUPFAM" id="SSF81301">
    <property type="entry name" value="Nucleotidyltransferase"/>
    <property type="match status" value="1"/>
</dbReference>
<dbReference type="Pfam" id="PF13302">
    <property type="entry name" value="Acetyltransf_3"/>
    <property type="match status" value="1"/>
</dbReference>
<comment type="caution">
    <text evidence="1">The sequence shown here is derived from an EMBL/GenBank/DDBJ whole genome shotgun (WGS) entry which is preliminary data.</text>
</comment>
<dbReference type="InterPro" id="IPR000182">
    <property type="entry name" value="GNAT_dom"/>
</dbReference>
<gene>
    <name evidence="1" type="ORF">Ptr86124_007363</name>
</gene>
<proteinExistence type="predicted"/>
<dbReference type="Gene3D" id="3.30.460.10">
    <property type="entry name" value="Beta Polymerase, domain 2"/>
    <property type="match status" value="1"/>
</dbReference>
<organism evidence="1 2">
    <name type="scientific">Pyrenophora tritici-repentis</name>
    <dbReference type="NCBI Taxonomy" id="45151"/>
    <lineage>
        <taxon>Eukaryota</taxon>
        <taxon>Fungi</taxon>
        <taxon>Dikarya</taxon>
        <taxon>Ascomycota</taxon>
        <taxon>Pezizomycotina</taxon>
        <taxon>Dothideomycetes</taxon>
        <taxon>Pleosporomycetidae</taxon>
        <taxon>Pleosporales</taxon>
        <taxon>Pleosporineae</taxon>
        <taxon>Pleosporaceae</taxon>
        <taxon>Pyrenophora</taxon>
    </lineage>
</organism>
<dbReference type="InterPro" id="IPR007344">
    <property type="entry name" value="GrpB/CoaE"/>
</dbReference>